<dbReference type="PANTHER" id="PTHR33169:SF13">
    <property type="entry name" value="PADR-FAMILY TRANSCRIPTIONAL REGULATOR"/>
    <property type="match status" value="1"/>
</dbReference>
<dbReference type="Gene3D" id="1.10.10.10">
    <property type="entry name" value="Winged helix-like DNA-binding domain superfamily/Winged helix DNA-binding domain"/>
    <property type="match status" value="1"/>
</dbReference>
<sequence length="104" mass="11853">MYGKNTKVTIYILLALLNKELSGYDLIGEVKAISQGEITLLTGSLYPKLKRLTELEYIEIAEERLTGRQKTTYRITEKGTQALLDDMKKIETLLGQMKRRLGES</sequence>
<protein>
    <submittedName>
        <fullName evidence="2">DNA-binding transcriptional regulator, PadR family</fullName>
    </submittedName>
</protein>
<keyword evidence="2" id="KW-0238">DNA-binding</keyword>
<dbReference type="InterPro" id="IPR052509">
    <property type="entry name" value="Metal_resp_DNA-bind_regulator"/>
</dbReference>
<dbReference type="Pfam" id="PF03551">
    <property type="entry name" value="PadR"/>
    <property type="match status" value="1"/>
</dbReference>
<gene>
    <name evidence="2" type="ORF">SAMN02194393_03161</name>
</gene>
<dbReference type="InterPro" id="IPR036388">
    <property type="entry name" value="WH-like_DNA-bd_sf"/>
</dbReference>
<proteinExistence type="predicted"/>
<evidence type="ECO:0000313" key="3">
    <source>
        <dbReference type="Proteomes" id="UP000190285"/>
    </source>
</evidence>
<evidence type="ECO:0000313" key="2">
    <source>
        <dbReference type="EMBL" id="SKC77631.1"/>
    </source>
</evidence>
<organism evidence="2 3">
    <name type="scientific">Maledivibacter halophilus</name>
    <dbReference type="NCBI Taxonomy" id="36842"/>
    <lineage>
        <taxon>Bacteria</taxon>
        <taxon>Bacillati</taxon>
        <taxon>Bacillota</taxon>
        <taxon>Clostridia</taxon>
        <taxon>Peptostreptococcales</taxon>
        <taxon>Caminicellaceae</taxon>
        <taxon>Maledivibacter</taxon>
    </lineage>
</organism>
<dbReference type="GO" id="GO:0003677">
    <property type="term" value="F:DNA binding"/>
    <property type="evidence" value="ECO:0007669"/>
    <property type="project" value="UniProtKB-KW"/>
</dbReference>
<dbReference type="Proteomes" id="UP000190285">
    <property type="component" value="Unassembled WGS sequence"/>
</dbReference>
<reference evidence="2 3" key="1">
    <citation type="submission" date="2017-02" db="EMBL/GenBank/DDBJ databases">
        <authorList>
            <person name="Peterson S.W."/>
        </authorList>
    </citation>
    <scope>NUCLEOTIDE SEQUENCE [LARGE SCALE GENOMIC DNA]</scope>
    <source>
        <strain evidence="2 3">M1</strain>
    </source>
</reference>
<name>A0A1T5LNZ8_9FIRM</name>
<dbReference type="InterPro" id="IPR005149">
    <property type="entry name" value="Tscrpt_reg_PadR_N"/>
</dbReference>
<accession>A0A1T5LNZ8</accession>
<dbReference type="InterPro" id="IPR036390">
    <property type="entry name" value="WH_DNA-bd_sf"/>
</dbReference>
<dbReference type="SUPFAM" id="SSF46785">
    <property type="entry name" value="Winged helix' DNA-binding domain"/>
    <property type="match status" value="1"/>
</dbReference>
<dbReference type="PANTHER" id="PTHR33169">
    <property type="entry name" value="PADR-FAMILY TRANSCRIPTIONAL REGULATOR"/>
    <property type="match status" value="1"/>
</dbReference>
<dbReference type="EMBL" id="FUZT01000007">
    <property type="protein sequence ID" value="SKC77631.1"/>
    <property type="molecule type" value="Genomic_DNA"/>
</dbReference>
<dbReference type="RefSeq" id="WP_170917447.1">
    <property type="nucleotide sequence ID" value="NZ_FUZT01000007.1"/>
</dbReference>
<feature type="domain" description="Transcription regulator PadR N-terminal" evidence="1">
    <location>
        <begin position="13"/>
        <end position="83"/>
    </location>
</feature>
<keyword evidence="3" id="KW-1185">Reference proteome</keyword>
<evidence type="ECO:0000259" key="1">
    <source>
        <dbReference type="Pfam" id="PF03551"/>
    </source>
</evidence>
<dbReference type="AlphaFoldDB" id="A0A1T5LNZ8"/>
<dbReference type="STRING" id="36842.SAMN02194393_03161"/>